<accession>A0ABT8LDU6</accession>
<proteinExistence type="predicted"/>
<dbReference type="RefSeq" id="WP_346761120.1">
    <property type="nucleotide sequence ID" value="NZ_JAUJEB010000007.1"/>
</dbReference>
<sequence>MKNLNRILIAISFLTLVNCKSTWVKTTENTVEKINDRSVLIDRIEKIKRKDHFMKSEFYKYGKSKILKSEFFSDTLMRTNSETYLKDSLIIKEVYFGIEALSPPTDKNEPYARVFKEVYYFNSSKNGILKKKEIEIKNFGEYEKAKSKLIEMKFKTTEINHIDYLKIKENYEQIIELFKNTNHNNGYN</sequence>
<dbReference type="EMBL" id="JAUJEB010000007">
    <property type="protein sequence ID" value="MDN5215783.1"/>
    <property type="molecule type" value="Genomic_DNA"/>
</dbReference>
<reference evidence="1" key="1">
    <citation type="submission" date="2023-06" db="EMBL/GenBank/DDBJ databases">
        <title>Genomic of Agaribacillus aureum.</title>
        <authorList>
            <person name="Wang G."/>
        </authorList>
    </citation>
    <scope>NUCLEOTIDE SEQUENCE</scope>
    <source>
        <strain evidence="1">BMA12</strain>
    </source>
</reference>
<dbReference type="Proteomes" id="UP001172083">
    <property type="component" value="Unassembled WGS sequence"/>
</dbReference>
<protein>
    <recommendedName>
        <fullName evidence="3">Lipoprotein</fullName>
    </recommendedName>
</protein>
<keyword evidence="2" id="KW-1185">Reference proteome</keyword>
<evidence type="ECO:0008006" key="3">
    <source>
        <dbReference type="Google" id="ProtNLM"/>
    </source>
</evidence>
<comment type="caution">
    <text evidence="1">The sequence shown here is derived from an EMBL/GenBank/DDBJ whole genome shotgun (WGS) entry which is preliminary data.</text>
</comment>
<name>A0ABT8LDU6_9BACT</name>
<evidence type="ECO:0000313" key="1">
    <source>
        <dbReference type="EMBL" id="MDN5215783.1"/>
    </source>
</evidence>
<evidence type="ECO:0000313" key="2">
    <source>
        <dbReference type="Proteomes" id="UP001172083"/>
    </source>
</evidence>
<gene>
    <name evidence="1" type="ORF">QQ020_27140</name>
</gene>
<organism evidence="1 2">
    <name type="scientific">Agaribacillus aureus</name>
    <dbReference type="NCBI Taxonomy" id="3051825"/>
    <lineage>
        <taxon>Bacteria</taxon>
        <taxon>Pseudomonadati</taxon>
        <taxon>Bacteroidota</taxon>
        <taxon>Cytophagia</taxon>
        <taxon>Cytophagales</taxon>
        <taxon>Splendidivirgaceae</taxon>
        <taxon>Agaribacillus</taxon>
    </lineage>
</organism>